<dbReference type="STRING" id="796606.BMMGA3_04630"/>
<evidence type="ECO:0000313" key="3">
    <source>
        <dbReference type="Proteomes" id="UP000027602"/>
    </source>
</evidence>
<evidence type="ECO:0000313" key="2">
    <source>
        <dbReference type="EMBL" id="AIE59364.1"/>
    </source>
</evidence>
<dbReference type="EMBL" id="CP007739">
    <property type="protein sequence ID" value="AIE59364.1"/>
    <property type="molecule type" value="Genomic_DNA"/>
</dbReference>
<keyword evidence="1" id="KW-1133">Transmembrane helix</keyword>
<dbReference type="OrthoDB" id="4722315at2"/>
<keyword evidence="1" id="KW-0812">Transmembrane</keyword>
<dbReference type="eggNOG" id="ENOG5032RXN">
    <property type="taxonomic scope" value="Bacteria"/>
</dbReference>
<reference evidence="2 3" key="1">
    <citation type="journal article" date="2015" name="BMC Genomics">
        <title>Transcriptome analysis of thermophilic methylotrophic Bacillus methanolicus MGA3 using RNA-sequencing provides detailed insights into its previously uncharted transcriptional landscape.</title>
        <authorList>
            <person name="Irla M."/>
            <person name="Neshat A."/>
            <person name="Brautaset T."/>
            <person name="Ruckert C."/>
            <person name="Kalinowski J."/>
            <person name="Wendisch V.F."/>
        </authorList>
    </citation>
    <scope>NUCLEOTIDE SEQUENCE [LARGE SCALE GENOMIC DNA]</scope>
    <source>
        <strain evidence="3">MGA3 / ATCC 53907</strain>
    </source>
</reference>
<evidence type="ECO:0008006" key="4">
    <source>
        <dbReference type="Google" id="ProtNLM"/>
    </source>
</evidence>
<feature type="transmembrane region" description="Helical" evidence="1">
    <location>
        <begin position="6"/>
        <end position="25"/>
    </location>
</feature>
<keyword evidence="1" id="KW-0472">Membrane</keyword>
<dbReference type="InterPro" id="IPR010773">
    <property type="entry name" value="Mycophage_PG1_Gp7"/>
</dbReference>
<gene>
    <name evidence="2" type="ORF">BMMGA3_04630</name>
</gene>
<proteinExistence type="predicted"/>
<dbReference type="Pfam" id="PF07098">
    <property type="entry name" value="DUF1360"/>
    <property type="match status" value="1"/>
</dbReference>
<dbReference type="KEGG" id="bmet:BMMGA3_04630"/>
<evidence type="ECO:0000256" key="1">
    <source>
        <dbReference type="SAM" id="Phobius"/>
    </source>
</evidence>
<name>I3E7S5_BACMM</name>
<feature type="transmembrane region" description="Helical" evidence="1">
    <location>
        <begin position="71"/>
        <end position="90"/>
    </location>
</feature>
<organism evidence="2 3">
    <name type="scientific">Bacillus methanolicus (strain MGA3 / ATCC 53907)</name>
    <dbReference type="NCBI Taxonomy" id="796606"/>
    <lineage>
        <taxon>Bacteria</taxon>
        <taxon>Bacillati</taxon>
        <taxon>Bacillota</taxon>
        <taxon>Bacilli</taxon>
        <taxon>Bacillales</taxon>
        <taxon>Bacillaceae</taxon>
        <taxon>Bacillus</taxon>
    </lineage>
</organism>
<dbReference type="RefSeq" id="WP_004433643.1">
    <property type="nucleotide sequence ID" value="NZ_ADWW01000002.1"/>
</dbReference>
<accession>I3E7S5</accession>
<sequence>MVLEVTIWNVIMMGLASFRLTRLIVFDQITFFFRKPFFEEITEVNPNGEEEVYLAPKQHGFKKWMGELLSCYWCTGIWVSMFVILLYFLAPFYGEIVILVMAVSAIGSIIEVFISKLLGN</sequence>
<dbReference type="Proteomes" id="UP000027602">
    <property type="component" value="Chromosome"/>
</dbReference>
<keyword evidence="3" id="KW-1185">Reference proteome</keyword>
<dbReference type="AlphaFoldDB" id="I3E7S5"/>
<dbReference type="HOGENOM" id="CLU_139578_0_0_9"/>
<protein>
    <recommendedName>
        <fullName evidence="4">DUF1360 domain-containing protein</fullName>
    </recommendedName>
</protein>
<feature type="transmembrane region" description="Helical" evidence="1">
    <location>
        <begin position="96"/>
        <end position="114"/>
    </location>
</feature>